<dbReference type="Gene3D" id="3.40.50.300">
    <property type="entry name" value="P-loop containing nucleotide triphosphate hydrolases"/>
    <property type="match status" value="1"/>
</dbReference>
<gene>
    <name evidence="5" type="ORF">M8C81_05915</name>
</gene>
<evidence type="ECO:0000313" key="5">
    <source>
        <dbReference type="EMBL" id="MCO1620127.1"/>
    </source>
</evidence>
<dbReference type="InterPro" id="IPR003593">
    <property type="entry name" value="AAA+_ATPase"/>
</dbReference>
<dbReference type="Proteomes" id="UP001202943">
    <property type="component" value="Unassembled WGS sequence"/>
</dbReference>
<dbReference type="AlphaFoldDB" id="A0AAW5HH63"/>
<accession>A0AAW5HH63</accession>
<comment type="caution">
    <text evidence="5">The sequence shown here is derived from an EMBL/GenBank/DDBJ whole genome shotgun (WGS) entry which is preliminary data.</text>
</comment>
<keyword evidence="3 5" id="KW-0067">ATP-binding</keyword>
<reference evidence="5" key="1">
    <citation type="submission" date="2022-05" db="EMBL/GenBank/DDBJ databases">
        <authorList>
            <person name="Yi M."/>
        </authorList>
    </citation>
    <scope>NUCLEOTIDE SEQUENCE</scope>
    <source>
        <strain evidence="5">DS2</strain>
    </source>
</reference>
<dbReference type="Pfam" id="PF00004">
    <property type="entry name" value="AAA"/>
    <property type="match status" value="1"/>
</dbReference>
<dbReference type="EMBL" id="JAMHFX010000116">
    <property type="protein sequence ID" value="MCO1620127.1"/>
    <property type="molecule type" value="Genomic_DNA"/>
</dbReference>
<keyword evidence="2" id="KW-0547">Nucleotide-binding</keyword>
<evidence type="ECO:0000313" key="6">
    <source>
        <dbReference type="Proteomes" id="UP001202943"/>
    </source>
</evidence>
<dbReference type="PANTHER" id="PTHR23073">
    <property type="entry name" value="26S PROTEASOME REGULATORY SUBUNIT"/>
    <property type="match status" value="1"/>
</dbReference>
<feature type="domain" description="AAA+ ATPase" evidence="4">
    <location>
        <begin position="183"/>
        <end position="316"/>
    </location>
</feature>
<dbReference type="RefSeq" id="WP_252458883.1">
    <property type="nucleotide sequence ID" value="NZ_JAMHFX010000116.1"/>
</dbReference>
<protein>
    <submittedName>
        <fullName evidence="5">ATP-binding protein</fullName>
    </submittedName>
</protein>
<sequence>MLKLIRHNAALTSMRKMPVRPGIYNPATPRSSVQTRRAFLSHPPQVPPQSVDTSQWPLLIWHPLPRQMDFSCEHSPAPHIGSVHQFAFYSEHALAQHLEAALNMSSREYLYKNLRPELVAPEAPTQGDSSASLRSSEPRFTLERDVVLSASNRQQLDEALVKIRYHDVIYETWGFAEVDPSGRGTLLNFHGAPGTGKTLTAEAFAGSIGKRLINASIADLESKFMGDTSKNIVSLFTAARSEDAVLFLDEADTLLGRRLSSVTQGIDNEVNAMRSTLLIELEKHPGIVIFASNFARNYDSAFVSRISQHIHFELPGDDERRAIWAKLLVPGIPLSVAREDLIEVLVQPSAGLSGREIRTCLRLALPKPLLEGGGGLLTPEHVLGAIEQLLEARNDIKVSTPGEQAGRTDIARKLLGVNSRSDG</sequence>
<evidence type="ECO:0000259" key="4">
    <source>
        <dbReference type="SMART" id="SM00382"/>
    </source>
</evidence>
<dbReference type="GO" id="GO:0005524">
    <property type="term" value="F:ATP binding"/>
    <property type="evidence" value="ECO:0007669"/>
    <property type="project" value="UniProtKB-KW"/>
</dbReference>
<dbReference type="GO" id="GO:0016887">
    <property type="term" value="F:ATP hydrolysis activity"/>
    <property type="evidence" value="ECO:0007669"/>
    <property type="project" value="InterPro"/>
</dbReference>
<evidence type="ECO:0000256" key="1">
    <source>
        <dbReference type="ARBA" id="ARBA00006914"/>
    </source>
</evidence>
<reference evidence="5" key="2">
    <citation type="submission" date="2023-08" db="EMBL/GenBank/DDBJ databases">
        <title>Isolation, Identification, Denitrification Characteristics of A Highly Efficient Aerobic Denitrifying Bacterial Strain DS2.</title>
        <authorList>
            <person name="Wang H."/>
        </authorList>
    </citation>
    <scope>NUCLEOTIDE SEQUENCE</scope>
    <source>
        <strain evidence="5">DS2</strain>
    </source>
</reference>
<comment type="similarity">
    <text evidence="1">Belongs to the AAA ATPase family.</text>
</comment>
<dbReference type="InterPro" id="IPR003959">
    <property type="entry name" value="ATPase_AAA_core"/>
</dbReference>
<dbReference type="SUPFAM" id="SSF52540">
    <property type="entry name" value="P-loop containing nucleoside triphosphate hydrolases"/>
    <property type="match status" value="1"/>
</dbReference>
<evidence type="ECO:0000256" key="2">
    <source>
        <dbReference type="ARBA" id="ARBA00022741"/>
    </source>
</evidence>
<organism evidence="5 6">
    <name type="scientific">Pseudomonas putida</name>
    <name type="common">Arthrobacter siderocapsulatus</name>
    <dbReference type="NCBI Taxonomy" id="303"/>
    <lineage>
        <taxon>Bacteria</taxon>
        <taxon>Pseudomonadati</taxon>
        <taxon>Pseudomonadota</taxon>
        <taxon>Gammaproteobacteria</taxon>
        <taxon>Pseudomonadales</taxon>
        <taxon>Pseudomonadaceae</taxon>
        <taxon>Pseudomonas</taxon>
    </lineage>
</organism>
<dbReference type="CDD" id="cd19481">
    <property type="entry name" value="RecA-like_protease"/>
    <property type="match status" value="1"/>
</dbReference>
<dbReference type="InterPro" id="IPR027417">
    <property type="entry name" value="P-loop_NTPase"/>
</dbReference>
<proteinExistence type="inferred from homology"/>
<name>A0AAW5HH63_PSEPU</name>
<dbReference type="SMART" id="SM00382">
    <property type="entry name" value="AAA"/>
    <property type="match status" value="1"/>
</dbReference>
<evidence type="ECO:0000256" key="3">
    <source>
        <dbReference type="ARBA" id="ARBA00022840"/>
    </source>
</evidence>
<dbReference type="InterPro" id="IPR050221">
    <property type="entry name" value="26S_Proteasome_ATPase"/>
</dbReference>